<accession>A0AA40HG84</accession>
<comment type="caution">
    <text evidence="1">The sequence shown here is derived from an EMBL/GenBank/DDBJ whole genome shotgun (WGS) entry which is preliminary data.</text>
</comment>
<proteinExistence type="predicted"/>
<dbReference type="EMBL" id="JAULJE010000021">
    <property type="protein sequence ID" value="KAK1330578.1"/>
    <property type="molecule type" value="Genomic_DNA"/>
</dbReference>
<evidence type="ECO:0000313" key="2">
    <source>
        <dbReference type="Proteomes" id="UP001177744"/>
    </source>
</evidence>
<gene>
    <name evidence="1" type="ORF">QTO34_010773</name>
</gene>
<name>A0AA40HG84_CNENI</name>
<keyword evidence="2" id="KW-1185">Reference proteome</keyword>
<organism evidence="1 2">
    <name type="scientific">Cnephaeus nilssonii</name>
    <name type="common">Northern bat</name>
    <name type="synonym">Eptesicus nilssonii</name>
    <dbReference type="NCBI Taxonomy" id="3371016"/>
    <lineage>
        <taxon>Eukaryota</taxon>
        <taxon>Metazoa</taxon>
        <taxon>Chordata</taxon>
        <taxon>Craniata</taxon>
        <taxon>Vertebrata</taxon>
        <taxon>Euteleostomi</taxon>
        <taxon>Mammalia</taxon>
        <taxon>Eutheria</taxon>
        <taxon>Laurasiatheria</taxon>
        <taxon>Chiroptera</taxon>
        <taxon>Yangochiroptera</taxon>
        <taxon>Vespertilionidae</taxon>
        <taxon>Cnephaeus</taxon>
    </lineage>
</organism>
<dbReference type="AlphaFoldDB" id="A0AA40HG84"/>
<dbReference type="Proteomes" id="UP001177744">
    <property type="component" value="Unassembled WGS sequence"/>
</dbReference>
<reference evidence="1" key="1">
    <citation type="submission" date="2023-06" db="EMBL/GenBank/DDBJ databases">
        <title>Reference genome for the Northern bat (Eptesicus nilssonii), a most northern bat species.</title>
        <authorList>
            <person name="Laine V.N."/>
            <person name="Pulliainen A.T."/>
            <person name="Lilley T.M."/>
        </authorList>
    </citation>
    <scope>NUCLEOTIDE SEQUENCE</scope>
    <source>
        <strain evidence="1">BLF_Eptnil</strain>
        <tissue evidence="1">Kidney</tissue>
    </source>
</reference>
<protein>
    <submittedName>
        <fullName evidence="1">Uncharacterized protein</fullName>
    </submittedName>
</protein>
<evidence type="ECO:0000313" key="1">
    <source>
        <dbReference type="EMBL" id="KAK1330578.1"/>
    </source>
</evidence>
<sequence>MPRCLPGFPQQRLSQLRASRILRHRGGAVEPLSFYLRLGCRVKSLLGAASRLPETLTGQDSTATPWCFVFIFAPPKRKLMFKGAYYIGSAYHSSSRSYVGLFLNSCWMTKKQSFKEQGNAYCAKKDYNEAYNYYIRTTAVEKPR</sequence>